<protein>
    <submittedName>
        <fullName evidence="1">Uncharacterized protein</fullName>
    </submittedName>
</protein>
<dbReference type="Proteomes" id="UP000026962">
    <property type="component" value="Chromosome 5"/>
</dbReference>
<proteinExistence type="predicted"/>
<reference evidence="1" key="2">
    <citation type="submission" date="2018-05" db="EMBL/GenBank/DDBJ databases">
        <title>OpunRS2 (Oryza punctata Reference Sequence Version 2).</title>
        <authorList>
            <person name="Zhang J."/>
            <person name="Kudrna D."/>
            <person name="Lee S."/>
            <person name="Talag J."/>
            <person name="Welchert J."/>
            <person name="Wing R.A."/>
        </authorList>
    </citation>
    <scope>NUCLEOTIDE SEQUENCE [LARGE SCALE GENOMIC DNA]</scope>
</reference>
<dbReference type="AlphaFoldDB" id="A0A0E0KYY3"/>
<evidence type="ECO:0000313" key="1">
    <source>
        <dbReference type="EnsemblPlants" id="OPUNC05G04210.1"/>
    </source>
</evidence>
<organism evidence="1">
    <name type="scientific">Oryza punctata</name>
    <name type="common">Red rice</name>
    <dbReference type="NCBI Taxonomy" id="4537"/>
    <lineage>
        <taxon>Eukaryota</taxon>
        <taxon>Viridiplantae</taxon>
        <taxon>Streptophyta</taxon>
        <taxon>Embryophyta</taxon>
        <taxon>Tracheophyta</taxon>
        <taxon>Spermatophyta</taxon>
        <taxon>Magnoliopsida</taxon>
        <taxon>Liliopsida</taxon>
        <taxon>Poales</taxon>
        <taxon>Poaceae</taxon>
        <taxon>BOP clade</taxon>
        <taxon>Oryzoideae</taxon>
        <taxon>Oryzeae</taxon>
        <taxon>Oryzinae</taxon>
        <taxon>Oryza</taxon>
    </lineage>
</organism>
<dbReference type="EnsemblPlants" id="OPUNC05G04210.1">
    <property type="protein sequence ID" value="OPUNC05G04210.1"/>
    <property type="gene ID" value="OPUNC05G04210"/>
</dbReference>
<evidence type="ECO:0000313" key="2">
    <source>
        <dbReference type="Proteomes" id="UP000026962"/>
    </source>
</evidence>
<accession>A0A0E0KYY3</accession>
<name>A0A0E0KYY3_ORYPU</name>
<dbReference type="HOGENOM" id="CLU_2708851_0_0_1"/>
<dbReference type="Gramene" id="OPUNC05G04210.1">
    <property type="protein sequence ID" value="OPUNC05G04210.1"/>
    <property type="gene ID" value="OPUNC05G04210"/>
</dbReference>
<sequence length="73" mass="8079">MLLNHIPTYQLGEVMLPDLLTMLGWKKLSVNLPFLDTSLSPMASASPAARVSFVVAEHGGVPCREKRRRPSDM</sequence>
<reference evidence="1" key="1">
    <citation type="submission" date="2015-04" db="UniProtKB">
        <authorList>
            <consortium name="EnsemblPlants"/>
        </authorList>
    </citation>
    <scope>IDENTIFICATION</scope>
</reference>
<keyword evidence="2" id="KW-1185">Reference proteome</keyword>